<evidence type="ECO:0000313" key="3">
    <source>
        <dbReference type="Proteomes" id="UP001219037"/>
    </source>
</evidence>
<accession>A0ABY8H6L6</accession>
<evidence type="ECO:0000313" key="2">
    <source>
        <dbReference type="EMBL" id="WFP16292.1"/>
    </source>
</evidence>
<protein>
    <recommendedName>
        <fullName evidence="4">Pyrroloquinoline-quinone binding quinoprotein</fullName>
    </recommendedName>
</protein>
<dbReference type="PROSITE" id="PS51257">
    <property type="entry name" value="PROKAR_LIPOPROTEIN"/>
    <property type="match status" value="1"/>
</dbReference>
<gene>
    <name evidence="2" type="ORF">P8192_13025</name>
</gene>
<evidence type="ECO:0008006" key="4">
    <source>
        <dbReference type="Google" id="ProtNLM"/>
    </source>
</evidence>
<dbReference type="Proteomes" id="UP001219037">
    <property type="component" value="Chromosome"/>
</dbReference>
<feature type="region of interest" description="Disordered" evidence="1">
    <location>
        <begin position="141"/>
        <end position="168"/>
    </location>
</feature>
<dbReference type="InterPro" id="IPR015943">
    <property type="entry name" value="WD40/YVTN_repeat-like_dom_sf"/>
</dbReference>
<keyword evidence="3" id="KW-1185">Reference proteome</keyword>
<evidence type="ECO:0000256" key="1">
    <source>
        <dbReference type="SAM" id="MobiDB-lite"/>
    </source>
</evidence>
<dbReference type="RefSeq" id="WP_278157444.1">
    <property type="nucleotide sequence ID" value="NZ_CP121252.1"/>
</dbReference>
<feature type="compositionally biased region" description="Low complexity" evidence="1">
    <location>
        <begin position="159"/>
        <end position="168"/>
    </location>
</feature>
<sequence length="425" mass="44233">MIPRQSVLSDSRAAALFGILVLGLGACSAPSDQDPSGAAETSPTVSIDSEPAQVQTPAEEADLDAIHLPTHLTHLISVDPHWDTPPQVHDDVFLAPGEQDGKLVFSAVDADGTVLWTAERPLSCSGFALSSADGRPVAVLTDLSEPGESGDSNSEEDAGPAGAPLGTTTATAYDLHTGEQVWGPVEVPGPHQGPGLVFAERSDEPLGETGQRVALDASTGERRHEGEHVIGEYFGTTVITDEGDLIASASGSSEDQWSTQAPSATTADDAAALVSPATNRLPPGKALIGSPDGGYDLWDLTSGQTLAEEVDDAMFDVMSQTWVAVREDELTGLDVDGEELWSIDATDAPRLLGVGGVMAYVLTDEENLEIYNVVTGNTARVYDPLEEGATAIPLAFTESGATAIDTGNELLLVTDVPRPAENDAD</sequence>
<organism evidence="2 3">
    <name type="scientific">Citricoccus muralis</name>
    <dbReference type="NCBI Taxonomy" id="169134"/>
    <lineage>
        <taxon>Bacteria</taxon>
        <taxon>Bacillati</taxon>
        <taxon>Actinomycetota</taxon>
        <taxon>Actinomycetes</taxon>
        <taxon>Micrococcales</taxon>
        <taxon>Micrococcaceae</taxon>
        <taxon>Citricoccus</taxon>
    </lineage>
</organism>
<proteinExistence type="predicted"/>
<feature type="region of interest" description="Disordered" evidence="1">
    <location>
        <begin position="30"/>
        <end position="49"/>
    </location>
</feature>
<name>A0ABY8H6L6_9MICC</name>
<reference evidence="2 3" key="1">
    <citation type="submission" date="2023-04" db="EMBL/GenBank/DDBJ databases">
        <title>Funneling lignin-derived compounds into biodiesel using alkali-halophilic Citricoccus sp. P2.</title>
        <authorList>
            <person name="Luo C.-B."/>
        </authorList>
    </citation>
    <scope>NUCLEOTIDE SEQUENCE [LARGE SCALE GENOMIC DNA]</scope>
    <source>
        <strain evidence="2 3">P2</strain>
    </source>
</reference>
<dbReference type="Gene3D" id="2.130.10.10">
    <property type="entry name" value="YVTN repeat-like/Quinoprotein amine dehydrogenase"/>
    <property type="match status" value="1"/>
</dbReference>
<dbReference type="InterPro" id="IPR011047">
    <property type="entry name" value="Quinoprotein_ADH-like_sf"/>
</dbReference>
<dbReference type="SUPFAM" id="SSF50998">
    <property type="entry name" value="Quinoprotein alcohol dehydrogenase-like"/>
    <property type="match status" value="1"/>
</dbReference>
<dbReference type="EMBL" id="CP121252">
    <property type="protein sequence ID" value="WFP16292.1"/>
    <property type="molecule type" value="Genomic_DNA"/>
</dbReference>